<gene>
    <name evidence="6" type="ORF">ABB22_13075</name>
</gene>
<dbReference type="Pfam" id="PF05433">
    <property type="entry name" value="Rick_17kDa_Anti"/>
    <property type="match status" value="1"/>
</dbReference>
<dbReference type="InterPro" id="IPR051407">
    <property type="entry name" value="Bact_OM_lipoprot/Surf_antigen"/>
</dbReference>
<dbReference type="EMBL" id="LDJG01000019">
    <property type="protein sequence ID" value="KRG56063.1"/>
    <property type="molecule type" value="Genomic_DNA"/>
</dbReference>
<sequence length="233" mass="25565">MSRSLPLAGVLVFGCLLAFSASAQRYDDGRYRPSPTSGDWRQDDDRYYTGDNGPVYDYARVVRVDPIIVDGGDRQGRCYERSDGDYAYGPDGYRQERRDTRDYGDDRYAGGYRQGSDGGRQVATVIGGLAGAIIGSRIGGGDGRYLGTAIGTVAGGAAGRAIYDANTGPVYRRSDVRVCEPGRGGYGRDGYGYESERVDGYDVTYEYGGREYHTRRDYHPGERIRVRVDVSAD</sequence>
<evidence type="ECO:0000256" key="2">
    <source>
        <dbReference type="ARBA" id="ARBA00023136"/>
    </source>
</evidence>
<feature type="region of interest" description="Disordered" evidence="3">
    <location>
        <begin position="27"/>
        <end position="46"/>
    </location>
</feature>
<dbReference type="Proteomes" id="UP000050902">
    <property type="component" value="Unassembled WGS sequence"/>
</dbReference>
<comment type="subcellular location">
    <subcellularLocation>
        <location evidence="1">Membrane</location>
    </subcellularLocation>
</comment>
<protein>
    <recommendedName>
        <fullName evidence="5">Glycine zipper 2TM domain-containing protein</fullName>
    </recommendedName>
</protein>
<dbReference type="PANTHER" id="PTHR35603:SF2">
    <property type="entry name" value="OUTER MEMBRANE LIPOPROTEIN"/>
    <property type="match status" value="1"/>
</dbReference>
<accession>A0ABR5NHQ0</accession>
<evidence type="ECO:0000256" key="1">
    <source>
        <dbReference type="ARBA" id="ARBA00004370"/>
    </source>
</evidence>
<dbReference type="InterPro" id="IPR008816">
    <property type="entry name" value="Gly_zipper_2TM_dom"/>
</dbReference>
<reference evidence="6 7" key="1">
    <citation type="submission" date="2015-05" db="EMBL/GenBank/DDBJ databases">
        <title>Genome sequencing and analysis of members of genus Stenotrophomonas.</title>
        <authorList>
            <person name="Patil P.P."/>
            <person name="Midha S."/>
            <person name="Patil P.B."/>
        </authorList>
    </citation>
    <scope>NUCLEOTIDE SEQUENCE [LARGE SCALE GENOMIC DNA]</scope>
    <source>
        <strain evidence="6 7">DSM 12575</strain>
    </source>
</reference>
<organism evidence="6 7">
    <name type="scientific">Stenotrophomonas nitritireducens</name>
    <dbReference type="NCBI Taxonomy" id="83617"/>
    <lineage>
        <taxon>Bacteria</taxon>
        <taxon>Pseudomonadati</taxon>
        <taxon>Pseudomonadota</taxon>
        <taxon>Gammaproteobacteria</taxon>
        <taxon>Lysobacterales</taxon>
        <taxon>Lysobacteraceae</taxon>
        <taxon>Stenotrophomonas</taxon>
    </lineage>
</organism>
<feature type="domain" description="Glycine zipper 2TM" evidence="5">
    <location>
        <begin position="123"/>
        <end position="162"/>
    </location>
</feature>
<feature type="signal peptide" evidence="4">
    <location>
        <begin position="1"/>
        <end position="23"/>
    </location>
</feature>
<evidence type="ECO:0000259" key="5">
    <source>
        <dbReference type="Pfam" id="PF05433"/>
    </source>
</evidence>
<feature type="compositionally biased region" description="Basic and acidic residues" evidence="3">
    <location>
        <begin position="93"/>
        <end position="108"/>
    </location>
</feature>
<name>A0ABR5NHQ0_9GAMM</name>
<keyword evidence="2" id="KW-0472">Membrane</keyword>
<keyword evidence="7" id="KW-1185">Reference proteome</keyword>
<dbReference type="PROSITE" id="PS51257">
    <property type="entry name" value="PROKAR_LIPOPROTEIN"/>
    <property type="match status" value="1"/>
</dbReference>
<proteinExistence type="predicted"/>
<dbReference type="PANTHER" id="PTHR35603">
    <property type="match status" value="1"/>
</dbReference>
<feature type="chain" id="PRO_5046382579" description="Glycine zipper 2TM domain-containing protein" evidence="4">
    <location>
        <begin position="24"/>
        <end position="233"/>
    </location>
</feature>
<keyword evidence="4" id="KW-0732">Signal</keyword>
<evidence type="ECO:0000256" key="4">
    <source>
        <dbReference type="SAM" id="SignalP"/>
    </source>
</evidence>
<comment type="caution">
    <text evidence="6">The sequence shown here is derived from an EMBL/GenBank/DDBJ whole genome shotgun (WGS) entry which is preliminary data.</text>
</comment>
<dbReference type="RefSeq" id="WP_055771257.1">
    <property type="nucleotide sequence ID" value="NZ_LDJG01000019.1"/>
</dbReference>
<feature type="region of interest" description="Disordered" evidence="3">
    <location>
        <begin position="74"/>
        <end position="115"/>
    </location>
</feature>
<evidence type="ECO:0000256" key="3">
    <source>
        <dbReference type="SAM" id="MobiDB-lite"/>
    </source>
</evidence>
<feature type="compositionally biased region" description="Basic and acidic residues" evidence="3">
    <location>
        <begin position="74"/>
        <end position="84"/>
    </location>
</feature>
<evidence type="ECO:0000313" key="6">
    <source>
        <dbReference type="EMBL" id="KRG56063.1"/>
    </source>
</evidence>
<evidence type="ECO:0000313" key="7">
    <source>
        <dbReference type="Proteomes" id="UP000050902"/>
    </source>
</evidence>